<dbReference type="Pfam" id="PF00072">
    <property type="entry name" value="Response_reg"/>
    <property type="match status" value="1"/>
</dbReference>
<dbReference type="Gene3D" id="3.30.565.10">
    <property type="entry name" value="Histidine kinase-like ATPase, C-terminal domain"/>
    <property type="match status" value="1"/>
</dbReference>
<dbReference type="InterPro" id="IPR003661">
    <property type="entry name" value="HisK_dim/P_dom"/>
</dbReference>
<keyword evidence="13" id="KW-0812">Transmembrane</keyword>
<evidence type="ECO:0000256" key="6">
    <source>
        <dbReference type="ARBA" id="ARBA00022679"/>
    </source>
</evidence>
<dbReference type="SMART" id="SM00387">
    <property type="entry name" value="HATPase_c"/>
    <property type="match status" value="1"/>
</dbReference>
<evidence type="ECO:0000256" key="2">
    <source>
        <dbReference type="ARBA" id="ARBA00004236"/>
    </source>
</evidence>
<dbReference type="Proteomes" id="UP000566813">
    <property type="component" value="Unassembled WGS sequence"/>
</dbReference>
<dbReference type="CDD" id="cd17546">
    <property type="entry name" value="REC_hyHK_CKI1_RcsC-like"/>
    <property type="match status" value="1"/>
</dbReference>
<dbReference type="InterPro" id="IPR005467">
    <property type="entry name" value="His_kinase_dom"/>
</dbReference>
<dbReference type="Pfam" id="PF02518">
    <property type="entry name" value="HATPase_c"/>
    <property type="match status" value="1"/>
</dbReference>
<evidence type="ECO:0000256" key="9">
    <source>
        <dbReference type="ARBA" id="ARBA00022840"/>
    </source>
</evidence>
<dbReference type="SUPFAM" id="SSF55874">
    <property type="entry name" value="ATPase domain of HSP90 chaperone/DNA topoisomerase II/histidine kinase"/>
    <property type="match status" value="1"/>
</dbReference>
<keyword evidence="11 13" id="KW-0472">Membrane</keyword>
<dbReference type="PROSITE" id="PS50109">
    <property type="entry name" value="HIS_KIN"/>
    <property type="match status" value="1"/>
</dbReference>
<dbReference type="InterPro" id="IPR036097">
    <property type="entry name" value="HisK_dim/P_sf"/>
</dbReference>
<dbReference type="InterPro" id="IPR003594">
    <property type="entry name" value="HATPase_dom"/>
</dbReference>
<dbReference type="CDD" id="cd00082">
    <property type="entry name" value="HisKA"/>
    <property type="match status" value="1"/>
</dbReference>
<dbReference type="PANTHER" id="PTHR43047:SF72">
    <property type="entry name" value="OSMOSENSING HISTIDINE PROTEIN KINASE SLN1"/>
    <property type="match status" value="1"/>
</dbReference>
<feature type="domain" description="Response regulatory" evidence="15">
    <location>
        <begin position="352"/>
        <end position="467"/>
    </location>
</feature>
<evidence type="ECO:0000256" key="4">
    <source>
        <dbReference type="ARBA" id="ARBA00022475"/>
    </source>
</evidence>
<dbReference type="FunFam" id="3.30.565.10:FF:000023">
    <property type="entry name" value="PAS domain-containing sensor histidine kinase"/>
    <property type="match status" value="1"/>
</dbReference>
<dbReference type="InterPro" id="IPR001789">
    <property type="entry name" value="Sig_transdc_resp-reg_receiver"/>
</dbReference>
<dbReference type="SMART" id="SM00448">
    <property type="entry name" value="REC"/>
    <property type="match status" value="1"/>
</dbReference>
<evidence type="ECO:0000256" key="5">
    <source>
        <dbReference type="ARBA" id="ARBA00022553"/>
    </source>
</evidence>
<dbReference type="GO" id="GO:0009927">
    <property type="term" value="F:histidine phosphotransfer kinase activity"/>
    <property type="evidence" value="ECO:0007669"/>
    <property type="project" value="TreeGrafter"/>
</dbReference>
<proteinExistence type="predicted"/>
<dbReference type="GO" id="GO:0005886">
    <property type="term" value="C:plasma membrane"/>
    <property type="evidence" value="ECO:0007669"/>
    <property type="project" value="UniProtKB-SubCell"/>
</dbReference>
<evidence type="ECO:0000256" key="13">
    <source>
        <dbReference type="SAM" id="Phobius"/>
    </source>
</evidence>
<evidence type="ECO:0000256" key="3">
    <source>
        <dbReference type="ARBA" id="ARBA00012438"/>
    </source>
</evidence>
<evidence type="ECO:0000313" key="16">
    <source>
        <dbReference type="EMBL" id="MBC2666849.1"/>
    </source>
</evidence>
<accession>A0A7X1FU28</accession>
<keyword evidence="17" id="KW-1185">Reference proteome</keyword>
<sequence>MTAIELPIEQNGPMRRLPLSPGRVERLGFFGTVMACLVLVILTMAEVGYEGDDTAFHVLDVLALIVIGVAATMTHRAFRIQQESQLAASRAIAEAERFRAAQIANLAKSRYLANVSHEIRSPLNAIYGYAQLVERDEGVSAKEAAKVIRRCAEHMTSLVEGLLDVSQVEHGVLRVRSEDVRFGQFLEQIVSMMRPSAAAKGLDFVYAPPARLPEVVRMDPSRLRQVLINLISNAIKYTDRGEVRFAVRYSGQIASFEIVDTGPGIAPEELERVFHPFDRGDDAGKQKMPGAGLGLSISRAIVDILGGTLEVESEPGQGTCFRVRMMLGEVAGSLEKASSPVRHSGYEGARRSILVVDDEAEQRDLLERLLVGLGFAVNAVPNGETALTLAGARRFDLAILDISMPGMSGWEAALGLREMGGPDLRILMLSANASEFHRPEFHHPVHDFFLTKPVDFAVLTETIGGLLELSWKVEQPREDLPHIASPAATSALGQEACDHLDRLRELLRIGYVRGIEAEIRQLGETGGAAQELAARLFGCLDRFDLAGMRRLLEEEVA</sequence>
<dbReference type="EMBL" id="JACLAW010000012">
    <property type="protein sequence ID" value="MBC2666849.1"/>
    <property type="molecule type" value="Genomic_DNA"/>
</dbReference>
<evidence type="ECO:0000259" key="15">
    <source>
        <dbReference type="PROSITE" id="PS50110"/>
    </source>
</evidence>
<dbReference type="GO" id="GO:0005524">
    <property type="term" value="F:ATP binding"/>
    <property type="evidence" value="ECO:0007669"/>
    <property type="project" value="UniProtKB-KW"/>
</dbReference>
<feature type="transmembrane region" description="Helical" evidence="13">
    <location>
        <begin position="55"/>
        <end position="74"/>
    </location>
</feature>
<evidence type="ECO:0000256" key="10">
    <source>
        <dbReference type="ARBA" id="ARBA00023012"/>
    </source>
</evidence>
<dbReference type="EC" id="2.7.13.3" evidence="3"/>
<comment type="catalytic activity">
    <reaction evidence="1">
        <text>ATP + protein L-histidine = ADP + protein N-phospho-L-histidine.</text>
        <dbReference type="EC" id="2.7.13.3"/>
    </reaction>
</comment>
<dbReference type="SUPFAM" id="SSF52172">
    <property type="entry name" value="CheY-like"/>
    <property type="match status" value="1"/>
</dbReference>
<keyword evidence="4" id="KW-1003">Cell membrane</keyword>
<keyword evidence="8" id="KW-0418">Kinase</keyword>
<dbReference type="SUPFAM" id="SSF47384">
    <property type="entry name" value="Homodimeric domain of signal transducing histidine kinase"/>
    <property type="match status" value="1"/>
</dbReference>
<dbReference type="InterPro" id="IPR011006">
    <property type="entry name" value="CheY-like_superfamily"/>
</dbReference>
<reference evidence="16 17" key="1">
    <citation type="submission" date="2020-08" db="EMBL/GenBank/DDBJ databases">
        <title>The genome sequence of type strain Novosphingobium flavum NBRC 111647.</title>
        <authorList>
            <person name="Liu Y."/>
        </authorList>
    </citation>
    <scope>NUCLEOTIDE SEQUENCE [LARGE SCALE GENOMIC DNA]</scope>
    <source>
        <strain evidence="16 17">NBRC 111647</strain>
    </source>
</reference>
<keyword evidence="6" id="KW-0808">Transferase</keyword>
<keyword evidence="13" id="KW-1133">Transmembrane helix</keyword>
<dbReference type="CDD" id="cd16922">
    <property type="entry name" value="HATPase_EvgS-ArcB-TorS-like"/>
    <property type="match status" value="1"/>
</dbReference>
<dbReference type="Gene3D" id="1.10.287.130">
    <property type="match status" value="1"/>
</dbReference>
<dbReference type="AlphaFoldDB" id="A0A7X1FU28"/>
<feature type="domain" description="Histidine kinase" evidence="14">
    <location>
        <begin position="114"/>
        <end position="329"/>
    </location>
</feature>
<dbReference type="RefSeq" id="WP_185665143.1">
    <property type="nucleotide sequence ID" value="NZ_JACLAW010000012.1"/>
</dbReference>
<keyword evidence="5 12" id="KW-0597">Phosphoprotein</keyword>
<organism evidence="16 17">
    <name type="scientific">Novosphingobium flavum</name>
    <dbReference type="NCBI Taxonomy" id="1778672"/>
    <lineage>
        <taxon>Bacteria</taxon>
        <taxon>Pseudomonadati</taxon>
        <taxon>Pseudomonadota</taxon>
        <taxon>Alphaproteobacteria</taxon>
        <taxon>Sphingomonadales</taxon>
        <taxon>Sphingomonadaceae</taxon>
        <taxon>Novosphingobium</taxon>
    </lineage>
</organism>
<dbReference type="PRINTS" id="PR00344">
    <property type="entry name" value="BCTRLSENSOR"/>
</dbReference>
<dbReference type="InterPro" id="IPR004358">
    <property type="entry name" value="Sig_transdc_His_kin-like_C"/>
</dbReference>
<feature type="transmembrane region" description="Helical" evidence="13">
    <location>
        <begin position="27"/>
        <end position="49"/>
    </location>
</feature>
<evidence type="ECO:0000256" key="7">
    <source>
        <dbReference type="ARBA" id="ARBA00022741"/>
    </source>
</evidence>
<evidence type="ECO:0000256" key="11">
    <source>
        <dbReference type="ARBA" id="ARBA00023136"/>
    </source>
</evidence>
<dbReference type="InterPro" id="IPR036890">
    <property type="entry name" value="HATPase_C_sf"/>
</dbReference>
<dbReference type="Pfam" id="PF00512">
    <property type="entry name" value="HisKA"/>
    <property type="match status" value="1"/>
</dbReference>
<evidence type="ECO:0000256" key="12">
    <source>
        <dbReference type="PROSITE-ProRule" id="PRU00169"/>
    </source>
</evidence>
<protein>
    <recommendedName>
        <fullName evidence="3">histidine kinase</fullName>
        <ecNumber evidence="3">2.7.13.3</ecNumber>
    </recommendedName>
</protein>
<dbReference type="PROSITE" id="PS50110">
    <property type="entry name" value="RESPONSE_REGULATORY"/>
    <property type="match status" value="1"/>
</dbReference>
<comment type="subcellular location">
    <subcellularLocation>
        <location evidence="2">Cell membrane</location>
    </subcellularLocation>
</comment>
<evidence type="ECO:0000259" key="14">
    <source>
        <dbReference type="PROSITE" id="PS50109"/>
    </source>
</evidence>
<name>A0A7X1FU28_9SPHN</name>
<dbReference type="GO" id="GO:0000155">
    <property type="term" value="F:phosphorelay sensor kinase activity"/>
    <property type="evidence" value="ECO:0007669"/>
    <property type="project" value="InterPro"/>
</dbReference>
<feature type="modified residue" description="4-aspartylphosphate" evidence="12">
    <location>
        <position position="401"/>
    </location>
</feature>
<keyword evidence="9" id="KW-0067">ATP-binding</keyword>
<keyword evidence="10" id="KW-0902">Two-component regulatory system</keyword>
<keyword evidence="7" id="KW-0547">Nucleotide-binding</keyword>
<gene>
    <name evidence="16" type="ORF">H7F51_15125</name>
</gene>
<dbReference type="PANTHER" id="PTHR43047">
    <property type="entry name" value="TWO-COMPONENT HISTIDINE PROTEIN KINASE"/>
    <property type="match status" value="1"/>
</dbReference>
<evidence type="ECO:0000256" key="8">
    <source>
        <dbReference type="ARBA" id="ARBA00022777"/>
    </source>
</evidence>
<dbReference type="SMART" id="SM00388">
    <property type="entry name" value="HisKA"/>
    <property type="match status" value="1"/>
</dbReference>
<evidence type="ECO:0000313" key="17">
    <source>
        <dbReference type="Proteomes" id="UP000566813"/>
    </source>
</evidence>
<evidence type="ECO:0000256" key="1">
    <source>
        <dbReference type="ARBA" id="ARBA00000085"/>
    </source>
</evidence>
<comment type="caution">
    <text evidence="16">The sequence shown here is derived from an EMBL/GenBank/DDBJ whole genome shotgun (WGS) entry which is preliminary data.</text>
</comment>
<dbReference type="Gene3D" id="3.40.50.2300">
    <property type="match status" value="1"/>
</dbReference>